<dbReference type="InterPro" id="IPR007074">
    <property type="entry name" value="LicD/FKTN/FKRP_NTP_transf"/>
</dbReference>
<feature type="domain" description="LicD/FKTN/FKRP nucleotidyltransferase" evidence="1">
    <location>
        <begin position="9"/>
        <end position="236"/>
    </location>
</feature>
<protein>
    <recommendedName>
        <fullName evidence="1">LicD/FKTN/FKRP nucleotidyltransferase domain-containing protein</fullName>
    </recommendedName>
</protein>
<dbReference type="GO" id="GO:0009100">
    <property type="term" value="P:glycoprotein metabolic process"/>
    <property type="evidence" value="ECO:0007669"/>
    <property type="project" value="UniProtKB-ARBA"/>
</dbReference>
<dbReference type="PANTHER" id="PTHR43404:SF2">
    <property type="entry name" value="LIPOPOLYSACCHARIDE CHOLINEPHOSPHOTRANSFERASE LICD"/>
    <property type="match status" value="1"/>
</dbReference>
<accession>A0A192H2P1</accession>
<proteinExistence type="predicted"/>
<gene>
    <name evidence="2" type="ORF">AYR53_07065</name>
</gene>
<name>A0A192H2P1_9LACO</name>
<dbReference type="Pfam" id="PF04991">
    <property type="entry name" value="LicD"/>
    <property type="match status" value="1"/>
</dbReference>
<dbReference type="InterPro" id="IPR052942">
    <property type="entry name" value="LPS_cholinephosphotransferase"/>
</dbReference>
<dbReference type="Proteomes" id="UP000078582">
    <property type="component" value="Chromosome"/>
</dbReference>
<dbReference type="EMBL" id="CP014873">
    <property type="protein sequence ID" value="ANK62548.1"/>
    <property type="molecule type" value="Genomic_DNA"/>
</dbReference>
<evidence type="ECO:0000313" key="2">
    <source>
        <dbReference type="EMBL" id="ANK62548.1"/>
    </source>
</evidence>
<evidence type="ECO:0000259" key="1">
    <source>
        <dbReference type="Pfam" id="PF04991"/>
    </source>
</evidence>
<dbReference type="AlphaFoldDB" id="A0A192H2P1"/>
<dbReference type="STRING" id="375175.AYR53_07065"/>
<dbReference type="PANTHER" id="PTHR43404">
    <property type="entry name" value="LIPOPOLYSACCHARIDE CHOLINEPHOSPHOTRANSFERASE LICD"/>
    <property type="match status" value="1"/>
</dbReference>
<organism evidence="2 3">
    <name type="scientific">Loigolactobacillus backii</name>
    <dbReference type="NCBI Taxonomy" id="375175"/>
    <lineage>
        <taxon>Bacteria</taxon>
        <taxon>Bacillati</taxon>
        <taxon>Bacillota</taxon>
        <taxon>Bacilli</taxon>
        <taxon>Lactobacillales</taxon>
        <taxon>Lactobacillaceae</taxon>
        <taxon>Loigolactobacillus</taxon>
    </lineage>
</organism>
<sequence length="259" mass="30561">MLIYLDQLCRTNGIEYSLCGGTLLGAIRHGGFIPWDDDADLMLTRPNYEKLRQLLQQKKNSRYSLVQPKDPNYFYSYLKVFDTRTIIQTRYKLDTLDPFGVFVDIFPVDGVPNKPKLQPFVDQLANYEKMMNTAPCFYYSSHSRFKAVAKSLLLLPDHLKATQHGHDMAYWRQQMLELQEKYPFGSTKLAGYVLSEFREREAMATEIFIGTENTSFEKREFRRIKHYHDYLTALYGDYTKLPAKKDRVTKHPYKLFWKN</sequence>
<keyword evidence="3" id="KW-1185">Reference proteome</keyword>
<evidence type="ECO:0000313" key="3">
    <source>
        <dbReference type="Proteomes" id="UP000078582"/>
    </source>
</evidence>
<reference evidence="2 3" key="1">
    <citation type="submission" date="2016-03" db="EMBL/GenBank/DDBJ databases">
        <title>Pediococcus and Lactobacillus from brewery environment - whole genome sequencing and assembly.</title>
        <authorList>
            <person name="Behr J."/>
            <person name="Geissler A.J."/>
            <person name="Vogel R.F."/>
        </authorList>
    </citation>
    <scope>NUCLEOTIDE SEQUENCE [LARGE SCALE GENOMIC DNA]</scope>
    <source>
        <strain evidence="2 3">TMW 1.1989</strain>
    </source>
</reference>